<dbReference type="Proteomes" id="UP000289738">
    <property type="component" value="Chromosome B05"/>
</dbReference>
<evidence type="ECO:0000256" key="1">
    <source>
        <dbReference type="SAM" id="MobiDB-lite"/>
    </source>
</evidence>
<sequence>MTNNKPKHLGYPRYNKIYWLEPDLDLAKGMRVFRTNVEVMRMCKSAIKKDNTVYLCFDLLIDANPDIIEDDVVSNNSSESVYEINPPADNVHEYKVINKEVGDTNEKENEDVEVNKGNEVVNEPTVIVNEPTIIVNERNIEVNELNEGTNSAMNEAVNEVNGNNEIGVASTPEKGLKKIRKRHPRPPSNGLSQQKRNRESRQAKIVDKATYENDANDADNEGANEDHNQNASYNANKSANINQPTLDKIMIEEVITENTTCKLFYYVYLDNFFEKCCITVVKHVLSLHKLDKEAPRIEVPNLNREAGDNGSDMYEYESKELCSPSGSDDEAEAVFPQHNSYTLYEKITLELNMEFETMDHFKPAVQKHNIQIGRYVFYLRNEKKRCRVICYNPNRPWLYYCAMTNYPPLFQTRMRPAQCMDGSCEGILFLLVTNV</sequence>
<organism evidence="3 4">
    <name type="scientific">Arachis hypogaea</name>
    <name type="common">Peanut</name>
    <dbReference type="NCBI Taxonomy" id="3818"/>
    <lineage>
        <taxon>Eukaryota</taxon>
        <taxon>Viridiplantae</taxon>
        <taxon>Streptophyta</taxon>
        <taxon>Embryophyta</taxon>
        <taxon>Tracheophyta</taxon>
        <taxon>Spermatophyta</taxon>
        <taxon>Magnoliopsida</taxon>
        <taxon>eudicotyledons</taxon>
        <taxon>Gunneridae</taxon>
        <taxon>Pentapetalae</taxon>
        <taxon>rosids</taxon>
        <taxon>fabids</taxon>
        <taxon>Fabales</taxon>
        <taxon>Fabaceae</taxon>
        <taxon>Papilionoideae</taxon>
        <taxon>50 kb inversion clade</taxon>
        <taxon>dalbergioids sensu lato</taxon>
        <taxon>Dalbergieae</taxon>
        <taxon>Pterocarpus clade</taxon>
        <taxon>Arachis</taxon>
    </lineage>
</organism>
<keyword evidence="4" id="KW-1185">Reference proteome</keyword>
<dbReference type="Pfam" id="PF26130">
    <property type="entry name" value="PB1-like"/>
    <property type="match status" value="1"/>
</dbReference>
<proteinExistence type="predicted"/>
<protein>
    <recommendedName>
        <fullName evidence="2">PB1-like domain-containing protein</fullName>
    </recommendedName>
</protein>
<accession>A0A444Z0W8</accession>
<evidence type="ECO:0000259" key="2">
    <source>
        <dbReference type="Pfam" id="PF26130"/>
    </source>
</evidence>
<gene>
    <name evidence="3" type="ORF">Ahy_B05g075295</name>
</gene>
<dbReference type="EMBL" id="SDMP01000015">
    <property type="protein sequence ID" value="RYR07831.1"/>
    <property type="molecule type" value="Genomic_DNA"/>
</dbReference>
<dbReference type="AlphaFoldDB" id="A0A444Z0W8"/>
<reference evidence="3 4" key="1">
    <citation type="submission" date="2019-01" db="EMBL/GenBank/DDBJ databases">
        <title>Sequencing of cultivated peanut Arachis hypogaea provides insights into genome evolution and oil improvement.</title>
        <authorList>
            <person name="Chen X."/>
        </authorList>
    </citation>
    <scope>NUCLEOTIDE SEQUENCE [LARGE SCALE GENOMIC DNA]</scope>
    <source>
        <strain evidence="4">cv. Fuhuasheng</strain>
        <tissue evidence="3">Leaves</tissue>
    </source>
</reference>
<evidence type="ECO:0000313" key="3">
    <source>
        <dbReference type="EMBL" id="RYR07831.1"/>
    </source>
</evidence>
<dbReference type="InterPro" id="IPR058594">
    <property type="entry name" value="PB1-like_dom_pln"/>
</dbReference>
<feature type="compositionally biased region" description="Basic and acidic residues" evidence="1">
    <location>
        <begin position="196"/>
        <end position="211"/>
    </location>
</feature>
<evidence type="ECO:0000313" key="4">
    <source>
        <dbReference type="Proteomes" id="UP000289738"/>
    </source>
</evidence>
<feature type="domain" description="PB1-like" evidence="2">
    <location>
        <begin position="7"/>
        <end position="57"/>
    </location>
</feature>
<name>A0A444Z0W8_ARAHY</name>
<feature type="compositionally biased region" description="Acidic residues" evidence="1">
    <location>
        <begin position="214"/>
        <end position="223"/>
    </location>
</feature>
<comment type="caution">
    <text evidence="3">The sequence shown here is derived from an EMBL/GenBank/DDBJ whole genome shotgun (WGS) entry which is preliminary data.</text>
</comment>
<feature type="region of interest" description="Disordered" evidence="1">
    <location>
        <begin position="163"/>
        <end position="235"/>
    </location>
</feature>